<dbReference type="Gene3D" id="3.40.830.10">
    <property type="entry name" value="LigB-like"/>
    <property type="match status" value="1"/>
</dbReference>
<name>E1JZE2_SOLFR</name>
<sequence>MSVASSSSVSSMIRQPVVAGRFYPGDPAGLRREVAGYLAQAAPRSEKPTLLAMVPHAGYVFSGLVAGRTLGAARLADRLLLLGPNHTGQGARLAVWPEGAWLVPGCEVPVDAGLAGELMAAAPRLASDVAAHMGEHSLEVELPFLCAVNPGARIVPICVAEPDPGVLREVAGAIVAVLRELSHPVSIVVSSDMSHYISHTAAKKRDSMALSRVLALDPEGLCAVVRSEGITMCGVLPMALGLFVAIGLGARDALLAAYATSGEVTGDMEQVVGYAGVLVS</sequence>
<evidence type="ECO:0000256" key="2">
    <source>
        <dbReference type="HAMAP-Rule" id="MF_00055"/>
    </source>
</evidence>
<keyword evidence="4" id="KW-1185">Reference proteome</keyword>
<evidence type="ECO:0000313" key="3">
    <source>
        <dbReference type="EMBL" id="EFL50302.1"/>
    </source>
</evidence>
<dbReference type="eggNOG" id="COG1355">
    <property type="taxonomic scope" value="Bacteria"/>
</dbReference>
<comment type="similarity">
    <text evidence="1 2">Belongs to the MEMO1 family.</text>
</comment>
<evidence type="ECO:0000313" key="4">
    <source>
        <dbReference type="Proteomes" id="UP000006250"/>
    </source>
</evidence>
<dbReference type="Pfam" id="PF01875">
    <property type="entry name" value="Memo"/>
    <property type="match status" value="1"/>
</dbReference>
<dbReference type="STRING" id="596151.DesfrDRAFT_2992"/>
<comment type="caution">
    <text evidence="3">The sequence shown here is derived from an EMBL/GenBank/DDBJ whole genome shotgun (WGS) entry which is preliminary data.</text>
</comment>
<reference evidence="3 4" key="1">
    <citation type="submission" date="2010-08" db="EMBL/GenBank/DDBJ databases">
        <title>The draft genome of Desulfovibrio fructosovorans JJ.</title>
        <authorList>
            <consortium name="US DOE Joint Genome Institute (JGI-PGF)"/>
            <person name="Lucas S."/>
            <person name="Copeland A."/>
            <person name="Lapidus A."/>
            <person name="Cheng J.-F."/>
            <person name="Bruce D."/>
            <person name="Goodwin L."/>
            <person name="Pitluck S."/>
            <person name="Land M.L."/>
            <person name="Hauser L."/>
            <person name="Chang Y.-J."/>
            <person name="Jeffries C."/>
            <person name="Wall J.D."/>
            <person name="Stahl D.A."/>
            <person name="Arkin A.P."/>
            <person name="Dehal P."/>
            <person name="Stolyar S.M."/>
            <person name="Hazen T.C."/>
            <person name="Woyke T.J."/>
        </authorList>
    </citation>
    <scope>NUCLEOTIDE SEQUENCE [LARGE SCALE GENOMIC DNA]</scope>
    <source>
        <strain evidence="3 4">JJ</strain>
    </source>
</reference>
<dbReference type="PANTHER" id="PTHR11060:SF0">
    <property type="entry name" value="PROTEIN MEMO1"/>
    <property type="match status" value="1"/>
</dbReference>
<dbReference type="EMBL" id="AECZ01000022">
    <property type="protein sequence ID" value="EFL50302.1"/>
    <property type="molecule type" value="Genomic_DNA"/>
</dbReference>
<dbReference type="CDD" id="cd07361">
    <property type="entry name" value="MEMO_like"/>
    <property type="match status" value="1"/>
</dbReference>
<dbReference type="PANTHER" id="PTHR11060">
    <property type="entry name" value="PROTEIN MEMO1"/>
    <property type="match status" value="1"/>
</dbReference>
<dbReference type="NCBIfam" id="TIGR04336">
    <property type="entry name" value="AmmeMemoSam_B"/>
    <property type="match status" value="1"/>
</dbReference>
<dbReference type="RefSeq" id="WP_005995198.1">
    <property type="nucleotide sequence ID" value="NZ_AECZ01000022.1"/>
</dbReference>
<organism evidence="3 4">
    <name type="scientific">Solidesulfovibrio fructosivorans JJ]</name>
    <dbReference type="NCBI Taxonomy" id="596151"/>
    <lineage>
        <taxon>Bacteria</taxon>
        <taxon>Pseudomonadati</taxon>
        <taxon>Thermodesulfobacteriota</taxon>
        <taxon>Desulfovibrionia</taxon>
        <taxon>Desulfovibrionales</taxon>
        <taxon>Desulfovibrionaceae</taxon>
        <taxon>Solidesulfovibrio</taxon>
    </lineage>
</organism>
<accession>E1JZE2</accession>
<dbReference type="Proteomes" id="UP000006250">
    <property type="component" value="Unassembled WGS sequence"/>
</dbReference>
<proteinExistence type="inferred from homology"/>
<dbReference type="HAMAP" id="MF_00055">
    <property type="entry name" value="MEMO1"/>
    <property type="match status" value="1"/>
</dbReference>
<protein>
    <recommendedName>
        <fullName evidence="2">MEMO1 family protein DesfrDRAFT_2992</fullName>
    </recommendedName>
</protein>
<dbReference type="InterPro" id="IPR002737">
    <property type="entry name" value="MEMO1_fam"/>
</dbReference>
<evidence type="ECO:0000256" key="1">
    <source>
        <dbReference type="ARBA" id="ARBA00006315"/>
    </source>
</evidence>
<dbReference type="AlphaFoldDB" id="E1JZE2"/>
<gene>
    <name evidence="3" type="ORF">DesfrDRAFT_2992</name>
</gene>